<evidence type="ECO:0000259" key="3">
    <source>
        <dbReference type="Pfam" id="PF04755"/>
    </source>
</evidence>
<gene>
    <name evidence="4" type="ORF">THAOC_12730</name>
</gene>
<dbReference type="EMBL" id="AGNL01015043">
    <property type="protein sequence ID" value="EJK66354.1"/>
    <property type="molecule type" value="Genomic_DNA"/>
</dbReference>
<dbReference type="OMA" id="DEKFRNC"/>
<evidence type="ECO:0000256" key="2">
    <source>
        <dbReference type="ARBA" id="ARBA00022640"/>
    </source>
</evidence>
<keyword evidence="2" id="KW-0934">Plastid</keyword>
<name>K0SMX9_THAOC</name>
<comment type="subcellular location">
    <subcellularLocation>
        <location evidence="1">Plastid</location>
    </subcellularLocation>
</comment>
<proteinExistence type="predicted"/>
<dbReference type="OrthoDB" id="201398at2759"/>
<dbReference type="Proteomes" id="UP000266841">
    <property type="component" value="Unassembled WGS sequence"/>
</dbReference>
<dbReference type="InterPro" id="IPR039633">
    <property type="entry name" value="PAP"/>
</dbReference>
<evidence type="ECO:0000313" key="5">
    <source>
        <dbReference type="Proteomes" id="UP000266841"/>
    </source>
</evidence>
<dbReference type="GO" id="GO:0009536">
    <property type="term" value="C:plastid"/>
    <property type="evidence" value="ECO:0007669"/>
    <property type="project" value="UniProtKB-SubCell"/>
</dbReference>
<organism evidence="4 5">
    <name type="scientific">Thalassiosira oceanica</name>
    <name type="common">Marine diatom</name>
    <dbReference type="NCBI Taxonomy" id="159749"/>
    <lineage>
        <taxon>Eukaryota</taxon>
        <taxon>Sar</taxon>
        <taxon>Stramenopiles</taxon>
        <taxon>Ochrophyta</taxon>
        <taxon>Bacillariophyta</taxon>
        <taxon>Coscinodiscophyceae</taxon>
        <taxon>Thalassiosirophycidae</taxon>
        <taxon>Thalassiosirales</taxon>
        <taxon>Thalassiosiraceae</taxon>
        <taxon>Thalassiosira</taxon>
    </lineage>
</organism>
<feature type="domain" description="Plastid lipid-associated protein/fibrillin conserved" evidence="3">
    <location>
        <begin position="136"/>
        <end position="303"/>
    </location>
</feature>
<accession>K0SMX9</accession>
<sequence>MPYIDASTRTHLPASRSVGSMLDSPDTDEKFRNCIYASDDTLNLLRDELKARLISLIRQSRQLSETRERARAIESAEDERAGHDEKARHSRWYGVKLLGRIARKLVSRRRKAEKSSGIVDSDSLRQVTLQLGEAGERILDLCSQLSSLNPTQRPALGFANYGDVPPSNSSLDGEWKLIFTTASDASFPETEKRGVATTSQVVDAEAGTFTNVVDFERGKLKGFRVVVDGTPLNDTDVGLSFRGVRLLRRSRFPRLFGDIYLRIPSGLIRRLSRSSKSKEPYLRLKYIDDSMRIHVSNTGNFFVHTRTDHNLPSVYIALSDLRETAFKPPVPTTPVTALKLSQSSMSGFT</sequence>
<evidence type="ECO:0000256" key="1">
    <source>
        <dbReference type="ARBA" id="ARBA00004474"/>
    </source>
</evidence>
<keyword evidence="5" id="KW-1185">Reference proteome</keyword>
<protein>
    <recommendedName>
        <fullName evidence="3">Plastid lipid-associated protein/fibrillin conserved domain-containing protein</fullName>
    </recommendedName>
</protein>
<reference evidence="4 5" key="1">
    <citation type="journal article" date="2012" name="Genome Biol.">
        <title>Genome and low-iron response of an oceanic diatom adapted to chronic iron limitation.</title>
        <authorList>
            <person name="Lommer M."/>
            <person name="Specht M."/>
            <person name="Roy A.S."/>
            <person name="Kraemer L."/>
            <person name="Andreson R."/>
            <person name="Gutowska M.A."/>
            <person name="Wolf J."/>
            <person name="Bergner S.V."/>
            <person name="Schilhabel M.B."/>
            <person name="Klostermeier U.C."/>
            <person name="Beiko R.G."/>
            <person name="Rosenstiel P."/>
            <person name="Hippler M."/>
            <person name="Laroche J."/>
        </authorList>
    </citation>
    <scope>NUCLEOTIDE SEQUENCE [LARGE SCALE GENOMIC DNA]</scope>
    <source>
        <strain evidence="4 5">CCMP1005</strain>
    </source>
</reference>
<dbReference type="PANTHER" id="PTHR31906">
    <property type="entry name" value="PLASTID-LIPID-ASSOCIATED PROTEIN 4, CHLOROPLASTIC-RELATED"/>
    <property type="match status" value="1"/>
</dbReference>
<dbReference type="AlphaFoldDB" id="K0SMX9"/>
<comment type="caution">
    <text evidence="4">The sequence shown here is derived from an EMBL/GenBank/DDBJ whole genome shotgun (WGS) entry which is preliminary data.</text>
</comment>
<dbReference type="eggNOG" id="ENOG502T4Y2">
    <property type="taxonomic scope" value="Eukaryota"/>
</dbReference>
<evidence type="ECO:0000313" key="4">
    <source>
        <dbReference type="EMBL" id="EJK66354.1"/>
    </source>
</evidence>
<dbReference type="InterPro" id="IPR006843">
    <property type="entry name" value="PAP/fibrillin_dom"/>
</dbReference>
<dbReference type="Pfam" id="PF04755">
    <property type="entry name" value="PAP_fibrillin"/>
    <property type="match status" value="1"/>
</dbReference>